<dbReference type="EC" id="1.1.1.-" evidence="4"/>
<dbReference type="InterPro" id="IPR013131">
    <property type="entry name" value="Mannitol_DH_N"/>
</dbReference>
<keyword evidence="1 4" id="KW-0560">Oxidoreductase</keyword>
<comment type="caution">
    <text evidence="4">The sequence shown here is derived from an EMBL/GenBank/DDBJ whole genome shotgun (WGS) entry which is preliminary data.</text>
</comment>
<dbReference type="SUPFAM" id="SSF51735">
    <property type="entry name" value="NAD(P)-binding Rossmann-fold domains"/>
    <property type="match status" value="1"/>
</dbReference>
<dbReference type="Pfam" id="PF08125">
    <property type="entry name" value="Mannitol_dh_C"/>
    <property type="match status" value="1"/>
</dbReference>
<dbReference type="InterPro" id="IPR013328">
    <property type="entry name" value="6PGD_dom2"/>
</dbReference>
<sequence>MTARPARLRNATLDALPAAVARPAYDRDRTSIGIVHLGAGAFHRAHQAAYLDELLAVDPDWAICAVSLHSTAVRDALRPQDGLYTLVRIGERETLRVIGAIRELLCARDEGAAVLARLANPDTRLVTLTVTEKGYCLGADGLDFDHPDIAHDLATPDAPRSAIGYVVAGLARRRAAGIAPYTVLSCDNLADNGGRLRRAALQYAERVEPGLAQWIEAEVAFPRSMVDSITPATDDALRARVTAQLGCTDAWPVQREPYMQWVVEDRFCNGRPPLERAGVTLSGDIAGHDRAKLRLLNAPHSALAYLGSLMGIETVADAMRAPALAAFVETLMRADIAPNLAAPAGFDARTYIDAILARFRNPAIRHLLSQIAWDGSQKLPVRLLGTIADALAAGRPIDRLCLPVAGWLRFVVRQARAGTALVDPLDEPLTAIGRAATGEARRDVDAFLALDAVFAPLSADPRFVDALRAAYAALGDAGPAAIAAALERATQGARR</sequence>
<dbReference type="InterPro" id="IPR036291">
    <property type="entry name" value="NAD(P)-bd_dom_sf"/>
</dbReference>
<evidence type="ECO:0000256" key="1">
    <source>
        <dbReference type="ARBA" id="ARBA00023002"/>
    </source>
</evidence>
<feature type="domain" description="Mannitol dehydrogenase N-terminal" evidence="2">
    <location>
        <begin position="33"/>
        <end position="275"/>
    </location>
</feature>
<dbReference type="EMBL" id="JARXRM010000025">
    <property type="protein sequence ID" value="MDH5822530.1"/>
    <property type="molecule type" value="Genomic_DNA"/>
</dbReference>
<dbReference type="Gene3D" id="3.40.50.720">
    <property type="entry name" value="NAD(P)-binding Rossmann-like Domain"/>
    <property type="match status" value="1"/>
</dbReference>
<accession>A0ABT6J7F3</accession>
<evidence type="ECO:0000313" key="4">
    <source>
        <dbReference type="EMBL" id="MDH5822530.1"/>
    </source>
</evidence>
<protein>
    <submittedName>
        <fullName evidence="4">Mannitol dehydrogenase family protein</fullName>
        <ecNumber evidence="4">1.1.1.-</ecNumber>
    </submittedName>
</protein>
<dbReference type="InterPro" id="IPR013118">
    <property type="entry name" value="Mannitol_DH_C"/>
</dbReference>
<dbReference type="Proteomes" id="UP001156940">
    <property type="component" value="Unassembled WGS sequence"/>
</dbReference>
<dbReference type="InterPro" id="IPR008927">
    <property type="entry name" value="6-PGluconate_DH-like_C_sf"/>
</dbReference>
<dbReference type="RefSeq" id="WP_280573459.1">
    <property type="nucleotide sequence ID" value="NZ_JARXRM010000025.1"/>
</dbReference>
<organism evidence="4 5">
    <name type="scientific">Luteimonas endophytica</name>
    <dbReference type="NCBI Taxonomy" id="3042023"/>
    <lineage>
        <taxon>Bacteria</taxon>
        <taxon>Pseudomonadati</taxon>
        <taxon>Pseudomonadota</taxon>
        <taxon>Gammaproteobacteria</taxon>
        <taxon>Lysobacterales</taxon>
        <taxon>Lysobacteraceae</taxon>
        <taxon>Luteimonas</taxon>
    </lineage>
</organism>
<dbReference type="InterPro" id="IPR000669">
    <property type="entry name" value="Mannitol_DH"/>
</dbReference>
<dbReference type="PRINTS" id="PR00084">
    <property type="entry name" value="MTLDHDRGNASE"/>
</dbReference>
<evidence type="ECO:0000259" key="3">
    <source>
        <dbReference type="Pfam" id="PF08125"/>
    </source>
</evidence>
<dbReference type="Gene3D" id="1.10.1040.10">
    <property type="entry name" value="N-(1-d-carboxylethyl)-l-norvaline Dehydrogenase, domain 2"/>
    <property type="match status" value="1"/>
</dbReference>
<dbReference type="PANTHER" id="PTHR43362">
    <property type="entry name" value="MANNITOL DEHYDROGENASE DSF1-RELATED"/>
    <property type="match status" value="1"/>
</dbReference>
<reference evidence="4 5" key="1">
    <citation type="submission" date="2023-04" db="EMBL/GenBank/DDBJ databases">
        <title>Luteimonas endophyticus RD2P54.</title>
        <authorList>
            <person name="Sun J.-Q."/>
        </authorList>
    </citation>
    <scope>NUCLEOTIDE SEQUENCE [LARGE SCALE GENOMIC DNA]</scope>
    <source>
        <strain evidence="4 5">RD2P54</strain>
    </source>
</reference>
<dbReference type="Pfam" id="PF01232">
    <property type="entry name" value="Mannitol_dh"/>
    <property type="match status" value="1"/>
</dbReference>
<evidence type="ECO:0000259" key="2">
    <source>
        <dbReference type="Pfam" id="PF01232"/>
    </source>
</evidence>
<dbReference type="PANTHER" id="PTHR43362:SF1">
    <property type="entry name" value="MANNITOL DEHYDROGENASE 2-RELATED"/>
    <property type="match status" value="1"/>
</dbReference>
<name>A0ABT6J7F3_9GAMM</name>
<dbReference type="GO" id="GO:0016491">
    <property type="term" value="F:oxidoreductase activity"/>
    <property type="evidence" value="ECO:0007669"/>
    <property type="project" value="UniProtKB-KW"/>
</dbReference>
<dbReference type="InterPro" id="IPR050988">
    <property type="entry name" value="Mannitol_DH/Oxidoreductase"/>
</dbReference>
<proteinExistence type="predicted"/>
<evidence type="ECO:0000313" key="5">
    <source>
        <dbReference type="Proteomes" id="UP001156940"/>
    </source>
</evidence>
<dbReference type="SUPFAM" id="SSF48179">
    <property type="entry name" value="6-phosphogluconate dehydrogenase C-terminal domain-like"/>
    <property type="match status" value="1"/>
</dbReference>
<feature type="domain" description="Mannitol dehydrogenase C-terminal" evidence="3">
    <location>
        <begin position="288"/>
        <end position="474"/>
    </location>
</feature>
<keyword evidence="5" id="KW-1185">Reference proteome</keyword>
<gene>
    <name evidence="4" type="ORF">QFW77_05940</name>
</gene>